<proteinExistence type="predicted"/>
<gene>
    <name evidence="3" type="ORF">SAMN04487860_105150</name>
</gene>
<dbReference type="InterPro" id="IPR012337">
    <property type="entry name" value="RNaseH-like_sf"/>
</dbReference>
<dbReference type="InterPro" id="IPR010994">
    <property type="entry name" value="RuvA_2-like"/>
</dbReference>
<feature type="compositionally biased region" description="Polar residues" evidence="1">
    <location>
        <begin position="748"/>
        <end position="759"/>
    </location>
</feature>
<sequence length="759" mass="83720">MDINKTLAKEFGLKQEQVDNTVALIDDDKTIPFIARYRKELTGSLDDQILRELYDRLMYLRNLEKRKEEVTNAITEQEKMTPEIEAAISAAVTLVEVEDIYRPFKPKRRTRASIARENGLEPLAVLIMAQENSTEPEKEAEAYIDEEKKINDAQTALQGAMDIIAEDISDDADIRKKLRTLAGEKGELVSKASDPEAESVYQNYYEYSEAIPKVANHRVLALDRGEKEGFLKVAVTLDETMATDVIFGKYIKANNACGELVRAAAADSYKRLIFPSIEREIRSEMSAKAAEESIKVFAANLRQMLLQPPLKSSIILGLDPGYAHGCKTAVIDGTGKVLDTAIIYPVGSAGAVEAAKKKVKEFIQKYNVNVISIGNGTASRETESFAAEIAKEVPQDVSYMVVSEAGASVYSASKVAAEEFPEYDVSIRGAISIARRLQDPLAELVKIDPKAIGVGQYQHDMPQARMSEALGGVVEDCVNSVGVDLNTASHSLLSYIAGINATVAKNIVTYREENGRFTDRKELLKVPKLGKKAFEQCAGFLRVRDGKNPLDNTAVHPESYEAASSLLSECGFTLADIAGSGAEGITEKADSIGLENISKNLGIGVPTLTDIIGELKKPGRDLRDELPAPLLRSGDIMEIKDLKPGMELVGTVRNIIDFGCFVDIGVHEDGLVHISQICSRYIKHPLEAVKVGEVVKVKVLDVDLKRNRISLTMILNDDEEKKQQKKSERRNDNRKRENRKPKGFDASQLHNSSFRIKQK</sequence>
<dbReference type="GO" id="GO:0003735">
    <property type="term" value="F:structural constituent of ribosome"/>
    <property type="evidence" value="ECO:0007669"/>
    <property type="project" value="TreeGrafter"/>
</dbReference>
<dbReference type="SUPFAM" id="SSF53098">
    <property type="entry name" value="Ribonuclease H-like"/>
    <property type="match status" value="1"/>
</dbReference>
<dbReference type="GO" id="GO:0006412">
    <property type="term" value="P:translation"/>
    <property type="evidence" value="ECO:0007669"/>
    <property type="project" value="TreeGrafter"/>
</dbReference>
<dbReference type="SUPFAM" id="SSF47781">
    <property type="entry name" value="RuvA domain 2-like"/>
    <property type="match status" value="2"/>
</dbReference>
<dbReference type="Gene3D" id="2.40.50.140">
    <property type="entry name" value="Nucleic acid-binding proteins"/>
    <property type="match status" value="1"/>
</dbReference>
<dbReference type="Pfam" id="PF09371">
    <property type="entry name" value="Tex_N"/>
    <property type="match status" value="1"/>
</dbReference>
<dbReference type="GO" id="GO:0006139">
    <property type="term" value="P:nucleobase-containing compound metabolic process"/>
    <property type="evidence" value="ECO:0007669"/>
    <property type="project" value="InterPro"/>
</dbReference>
<dbReference type="Pfam" id="PF00575">
    <property type="entry name" value="S1"/>
    <property type="match status" value="1"/>
</dbReference>
<dbReference type="InterPro" id="IPR023319">
    <property type="entry name" value="Tex-like_HTH_dom_sf"/>
</dbReference>
<dbReference type="SUPFAM" id="SSF158832">
    <property type="entry name" value="Tex N-terminal region-like"/>
    <property type="match status" value="1"/>
</dbReference>
<dbReference type="InterPro" id="IPR006641">
    <property type="entry name" value="YqgF/RNaseH-like_dom"/>
</dbReference>
<dbReference type="FunFam" id="1.10.150.310:FF:000001">
    <property type="entry name" value="RNA-binding transcriptional accessory protein"/>
    <property type="match status" value="1"/>
</dbReference>
<dbReference type="SMART" id="SM00732">
    <property type="entry name" value="YqgFc"/>
    <property type="match status" value="1"/>
</dbReference>
<dbReference type="Gene3D" id="3.30.420.140">
    <property type="entry name" value="YqgF/RNase H-like domain"/>
    <property type="match status" value="1"/>
</dbReference>
<evidence type="ECO:0000256" key="1">
    <source>
        <dbReference type="SAM" id="MobiDB-lite"/>
    </source>
</evidence>
<dbReference type="FunFam" id="2.40.50.140:FF:000051">
    <property type="entry name" value="RNA-binding transcriptional accessory protein"/>
    <property type="match status" value="1"/>
</dbReference>
<dbReference type="InterPro" id="IPR023323">
    <property type="entry name" value="Tex-like_dom_sf"/>
</dbReference>
<dbReference type="RefSeq" id="WP_072950206.1">
    <property type="nucleotide sequence ID" value="NZ_FRCT01000005.1"/>
</dbReference>
<dbReference type="SUPFAM" id="SSF50249">
    <property type="entry name" value="Nucleic acid-binding proteins"/>
    <property type="match status" value="1"/>
</dbReference>
<dbReference type="InterPro" id="IPR018974">
    <property type="entry name" value="Tex-like_N"/>
</dbReference>
<dbReference type="Proteomes" id="UP000184394">
    <property type="component" value="Unassembled WGS sequence"/>
</dbReference>
<feature type="compositionally biased region" description="Basic and acidic residues" evidence="1">
    <location>
        <begin position="719"/>
        <end position="743"/>
    </location>
</feature>
<dbReference type="Gene3D" id="1.10.150.310">
    <property type="entry name" value="Tex RuvX-like domain-like"/>
    <property type="match status" value="1"/>
</dbReference>
<dbReference type="PROSITE" id="PS50126">
    <property type="entry name" value="S1"/>
    <property type="match status" value="1"/>
</dbReference>
<dbReference type="OrthoDB" id="9804714at2"/>
<dbReference type="PANTHER" id="PTHR10724">
    <property type="entry name" value="30S RIBOSOMAL PROTEIN S1"/>
    <property type="match status" value="1"/>
</dbReference>
<dbReference type="Pfam" id="PF12836">
    <property type="entry name" value="HHH_3"/>
    <property type="match status" value="1"/>
</dbReference>
<evidence type="ECO:0000313" key="4">
    <source>
        <dbReference type="Proteomes" id="UP000184394"/>
    </source>
</evidence>
<dbReference type="FunFam" id="3.30.420.140:FF:000001">
    <property type="entry name" value="RNA-binding transcriptional accessory protein"/>
    <property type="match status" value="1"/>
</dbReference>
<dbReference type="Gene3D" id="1.10.10.650">
    <property type="entry name" value="RuvA domain 2-like"/>
    <property type="match status" value="1"/>
</dbReference>
<evidence type="ECO:0000313" key="3">
    <source>
        <dbReference type="EMBL" id="SHM48356.1"/>
    </source>
</evidence>
<dbReference type="SMART" id="SM00316">
    <property type="entry name" value="S1"/>
    <property type="match status" value="1"/>
</dbReference>
<dbReference type="InterPro" id="IPR055179">
    <property type="entry name" value="Tex-like_central_region"/>
</dbReference>
<dbReference type="GO" id="GO:0003729">
    <property type="term" value="F:mRNA binding"/>
    <property type="evidence" value="ECO:0007669"/>
    <property type="project" value="TreeGrafter"/>
</dbReference>
<name>A0A1M7J5T2_RUMFL</name>
<feature type="region of interest" description="Disordered" evidence="1">
    <location>
        <begin position="718"/>
        <end position="759"/>
    </location>
</feature>
<evidence type="ECO:0000259" key="2">
    <source>
        <dbReference type="PROSITE" id="PS50126"/>
    </source>
</evidence>
<dbReference type="InterPro" id="IPR003029">
    <property type="entry name" value="S1_domain"/>
</dbReference>
<organism evidence="3 4">
    <name type="scientific">Ruminococcus flavefaciens</name>
    <dbReference type="NCBI Taxonomy" id="1265"/>
    <lineage>
        <taxon>Bacteria</taxon>
        <taxon>Bacillati</taxon>
        <taxon>Bacillota</taxon>
        <taxon>Clostridia</taxon>
        <taxon>Eubacteriales</taxon>
        <taxon>Oscillospiraceae</taxon>
        <taxon>Ruminococcus</taxon>
    </lineage>
</organism>
<dbReference type="Pfam" id="PF17674">
    <property type="entry name" value="HHH_9"/>
    <property type="match status" value="1"/>
</dbReference>
<reference evidence="3 4" key="1">
    <citation type="submission" date="2016-11" db="EMBL/GenBank/DDBJ databases">
        <authorList>
            <person name="Jaros S."/>
            <person name="Januszkiewicz K."/>
            <person name="Wedrychowicz H."/>
        </authorList>
    </citation>
    <scope>NUCLEOTIDE SEQUENCE [LARGE SCALE GENOMIC DNA]</scope>
    <source>
        <strain evidence="3 4">Y1</strain>
    </source>
</reference>
<dbReference type="AlphaFoldDB" id="A0A1M7J5T2"/>
<dbReference type="GO" id="GO:0005737">
    <property type="term" value="C:cytoplasm"/>
    <property type="evidence" value="ECO:0007669"/>
    <property type="project" value="UniProtKB-ARBA"/>
</dbReference>
<dbReference type="PANTHER" id="PTHR10724:SF10">
    <property type="entry name" value="S1 RNA-BINDING DOMAIN-CONTAINING PROTEIN 1"/>
    <property type="match status" value="1"/>
</dbReference>
<dbReference type="Gene3D" id="1.10.3500.10">
    <property type="entry name" value="Tex N-terminal region-like"/>
    <property type="match status" value="1"/>
</dbReference>
<accession>A0A1M7J5T2</accession>
<dbReference type="Pfam" id="PF22706">
    <property type="entry name" value="Tex_central_region"/>
    <property type="match status" value="1"/>
</dbReference>
<dbReference type="InterPro" id="IPR041692">
    <property type="entry name" value="HHH_9"/>
</dbReference>
<dbReference type="EMBL" id="FRCT01000005">
    <property type="protein sequence ID" value="SHM48356.1"/>
    <property type="molecule type" value="Genomic_DNA"/>
</dbReference>
<dbReference type="Pfam" id="PF16921">
    <property type="entry name" value="Tex_YqgF"/>
    <property type="match status" value="1"/>
</dbReference>
<dbReference type="InterPro" id="IPR032639">
    <property type="entry name" value="Tex_YqgF"/>
</dbReference>
<dbReference type="InterPro" id="IPR037027">
    <property type="entry name" value="YqgF/RNaseH-like_dom_sf"/>
</dbReference>
<feature type="domain" description="S1 motif" evidence="2">
    <location>
        <begin position="645"/>
        <end position="714"/>
    </location>
</feature>
<protein>
    <recommendedName>
        <fullName evidence="2">S1 motif domain-containing protein</fullName>
    </recommendedName>
</protein>
<dbReference type="InterPro" id="IPR050437">
    <property type="entry name" value="Ribos_protein_bS1-like"/>
</dbReference>
<dbReference type="InterPro" id="IPR012340">
    <property type="entry name" value="NA-bd_OB-fold"/>
</dbReference>
<dbReference type="FunFam" id="1.10.10.650:FF:000001">
    <property type="entry name" value="S1 RNA-binding domain 1"/>
    <property type="match status" value="1"/>
</dbReference>